<dbReference type="RefSeq" id="WP_208009809.1">
    <property type="nucleotide sequence ID" value="NZ_CP071796.1"/>
</dbReference>
<protein>
    <submittedName>
        <fullName evidence="1">Uncharacterized protein</fullName>
    </submittedName>
</protein>
<keyword evidence="2" id="KW-1185">Reference proteome</keyword>
<sequence length="62" mass="7047">MELEVPPCSDSELALLLAKWTERARTGDPLARAMADAFTREWTRRRVDQRVLSEVSGQSVPF</sequence>
<evidence type="ECO:0000313" key="2">
    <source>
        <dbReference type="Proteomes" id="UP000663903"/>
    </source>
</evidence>
<proteinExistence type="predicted"/>
<dbReference type="EMBL" id="CP071796">
    <property type="protein sequence ID" value="QTD45963.1"/>
    <property type="molecule type" value="Genomic_DNA"/>
</dbReference>
<evidence type="ECO:0000313" key="1">
    <source>
        <dbReference type="EMBL" id="QTD45963.1"/>
    </source>
</evidence>
<reference evidence="1" key="1">
    <citation type="submission" date="2021-03" db="EMBL/GenBank/DDBJ databases">
        <title>Ottowia sp. 27C isolated from the cloaca of a Giant Asian pond turtle (Heosemys grandis).</title>
        <authorList>
            <person name="Spergser J."/>
            <person name="Busse H.-J."/>
        </authorList>
    </citation>
    <scope>NUCLEOTIDE SEQUENCE</scope>
    <source>
        <strain evidence="1">27C</strain>
    </source>
</reference>
<organism evidence="1 2">
    <name type="scientific">Ottowia testudinis</name>
    <dbReference type="NCBI Taxonomy" id="2816950"/>
    <lineage>
        <taxon>Bacteria</taxon>
        <taxon>Pseudomonadati</taxon>
        <taxon>Pseudomonadota</taxon>
        <taxon>Betaproteobacteria</taxon>
        <taxon>Burkholderiales</taxon>
        <taxon>Comamonadaceae</taxon>
        <taxon>Ottowia</taxon>
    </lineage>
</organism>
<gene>
    <name evidence="1" type="ORF">J1M35_03345</name>
</gene>
<dbReference type="Proteomes" id="UP000663903">
    <property type="component" value="Chromosome"/>
</dbReference>
<dbReference type="AlphaFoldDB" id="A0A975H3J5"/>
<dbReference type="KEGG" id="otd:J1M35_03345"/>
<accession>A0A975H3J5</accession>
<name>A0A975H3J5_9BURK</name>